<dbReference type="EMBL" id="MHVH01000005">
    <property type="protein sequence ID" value="OHA90445.1"/>
    <property type="molecule type" value="Genomic_DNA"/>
</dbReference>
<accession>A0A1G2SZM2</accession>
<evidence type="ECO:0000313" key="2">
    <source>
        <dbReference type="Proteomes" id="UP000178107"/>
    </source>
</evidence>
<dbReference type="Proteomes" id="UP000178107">
    <property type="component" value="Unassembled WGS sequence"/>
</dbReference>
<protein>
    <submittedName>
        <fullName evidence="1">Uncharacterized protein</fullName>
    </submittedName>
</protein>
<proteinExistence type="predicted"/>
<organism evidence="1 2">
    <name type="scientific">Candidatus Zambryskibacteria bacterium RIFCSPHIGHO2_01_FULL_46_25</name>
    <dbReference type="NCBI Taxonomy" id="1802738"/>
    <lineage>
        <taxon>Bacteria</taxon>
        <taxon>Candidatus Zambryskiibacteriota</taxon>
    </lineage>
</organism>
<evidence type="ECO:0000313" key="1">
    <source>
        <dbReference type="EMBL" id="OHA90445.1"/>
    </source>
</evidence>
<dbReference type="AlphaFoldDB" id="A0A1G2SZM2"/>
<comment type="caution">
    <text evidence="1">The sequence shown here is derived from an EMBL/GenBank/DDBJ whole genome shotgun (WGS) entry which is preliminary data.</text>
</comment>
<sequence length="164" mass="19036">MRKTDRATLNATNAYLLEMTRAILKDRLDTDVYITQAAINSGKEKKVASEIQGVRSATLSQKDVSIQAPFTSIEFPRRYGHASGRPLLPRVAIWFRLTNEEMFRHWRILECRGSWWDFYAPKLRGKFDFNFAPERHQCPAHLLALAEELEHRRPTAFWNGESGK</sequence>
<reference evidence="1 2" key="1">
    <citation type="journal article" date="2016" name="Nat. Commun.">
        <title>Thousands of microbial genomes shed light on interconnected biogeochemical processes in an aquifer system.</title>
        <authorList>
            <person name="Anantharaman K."/>
            <person name="Brown C.T."/>
            <person name="Hug L.A."/>
            <person name="Sharon I."/>
            <person name="Castelle C.J."/>
            <person name="Probst A.J."/>
            <person name="Thomas B.C."/>
            <person name="Singh A."/>
            <person name="Wilkins M.J."/>
            <person name="Karaoz U."/>
            <person name="Brodie E.L."/>
            <person name="Williams K.H."/>
            <person name="Hubbard S.S."/>
            <person name="Banfield J.F."/>
        </authorList>
    </citation>
    <scope>NUCLEOTIDE SEQUENCE [LARGE SCALE GENOMIC DNA]</scope>
</reference>
<name>A0A1G2SZM2_9BACT</name>
<gene>
    <name evidence="1" type="ORF">A2838_02550</name>
</gene>